<dbReference type="RefSeq" id="XP_018757712.1">
    <property type="nucleotide sequence ID" value="XM_018906044.1"/>
</dbReference>
<evidence type="ECO:0000313" key="1">
    <source>
        <dbReference type="EMBL" id="EWG51521.1"/>
    </source>
</evidence>
<name>W7MKB0_GIBM7</name>
<dbReference type="GeneID" id="30073683"/>
<dbReference type="Proteomes" id="UP000009096">
    <property type="component" value="Chromosome 9"/>
</dbReference>
<keyword evidence="2" id="KW-1185">Reference proteome</keyword>
<dbReference type="EMBL" id="CM000586">
    <property type="protein sequence ID" value="EWG51521.1"/>
    <property type="molecule type" value="Genomic_DNA"/>
</dbReference>
<protein>
    <submittedName>
        <fullName evidence="1">Uncharacterized protein</fullName>
    </submittedName>
</protein>
<reference evidence="1 2" key="1">
    <citation type="journal article" date="2010" name="Nature">
        <title>Comparative genomics reveals mobile pathogenicity chromosomes in Fusarium.</title>
        <authorList>
            <person name="Ma L.J."/>
            <person name="van der Does H.C."/>
            <person name="Borkovich K.A."/>
            <person name="Coleman J.J."/>
            <person name="Daboussi M.J."/>
            <person name="Di Pietro A."/>
            <person name="Dufresne M."/>
            <person name="Freitag M."/>
            <person name="Grabherr M."/>
            <person name="Henrissat B."/>
            <person name="Houterman P.M."/>
            <person name="Kang S."/>
            <person name="Shim W.B."/>
            <person name="Woloshuk C."/>
            <person name="Xie X."/>
            <person name="Xu J.R."/>
            <person name="Antoniw J."/>
            <person name="Baker S.E."/>
            <person name="Bluhm B.H."/>
            <person name="Breakspear A."/>
            <person name="Brown D.W."/>
            <person name="Butchko R.A."/>
            <person name="Chapman S."/>
            <person name="Coulson R."/>
            <person name="Coutinho P.M."/>
            <person name="Danchin E.G."/>
            <person name="Diener A."/>
            <person name="Gale L.R."/>
            <person name="Gardiner D.M."/>
            <person name="Goff S."/>
            <person name="Hammond-Kosack K.E."/>
            <person name="Hilburn K."/>
            <person name="Hua-Van A."/>
            <person name="Jonkers W."/>
            <person name="Kazan K."/>
            <person name="Kodira C.D."/>
            <person name="Koehrsen M."/>
            <person name="Kumar L."/>
            <person name="Lee Y.H."/>
            <person name="Li L."/>
            <person name="Manners J.M."/>
            <person name="Miranda-Saavedra D."/>
            <person name="Mukherjee M."/>
            <person name="Park G."/>
            <person name="Park J."/>
            <person name="Park S.Y."/>
            <person name="Proctor R.H."/>
            <person name="Regev A."/>
            <person name="Ruiz-Roldan M.C."/>
            <person name="Sain D."/>
            <person name="Sakthikumar S."/>
            <person name="Sykes S."/>
            <person name="Schwartz D.C."/>
            <person name="Turgeon B.G."/>
            <person name="Wapinski I."/>
            <person name="Yoder O."/>
            <person name="Young S."/>
            <person name="Zeng Q."/>
            <person name="Zhou S."/>
            <person name="Galagan J."/>
            <person name="Cuomo C.A."/>
            <person name="Kistler H.C."/>
            <person name="Rep M."/>
        </authorList>
    </citation>
    <scope>NUCLEOTIDE SEQUENCE [LARGE SCALE GENOMIC DNA]</scope>
    <source>
        <strain evidence="2">M3125 / FGSC 7600</strain>
    </source>
</reference>
<dbReference type="EMBL" id="DS022255">
    <property type="protein sequence ID" value="EWG51521.1"/>
    <property type="molecule type" value="Genomic_DNA"/>
</dbReference>
<dbReference type="AlphaFoldDB" id="W7MKB0"/>
<evidence type="ECO:0000313" key="2">
    <source>
        <dbReference type="Proteomes" id="UP000009096"/>
    </source>
</evidence>
<dbReference type="OrthoDB" id="5076551at2759"/>
<dbReference type="VEuPathDB" id="FungiDB:FVEG_16807"/>
<dbReference type="KEGG" id="fvr:FVEG_16807"/>
<proteinExistence type="predicted"/>
<accession>W7MKB0</accession>
<organism evidence="1 2">
    <name type="scientific">Gibberella moniliformis (strain M3125 / FGSC 7600)</name>
    <name type="common">Maize ear and stalk rot fungus</name>
    <name type="synonym">Fusarium verticillioides</name>
    <dbReference type="NCBI Taxonomy" id="334819"/>
    <lineage>
        <taxon>Eukaryota</taxon>
        <taxon>Fungi</taxon>
        <taxon>Dikarya</taxon>
        <taxon>Ascomycota</taxon>
        <taxon>Pezizomycotina</taxon>
        <taxon>Sordariomycetes</taxon>
        <taxon>Hypocreomycetidae</taxon>
        <taxon>Hypocreales</taxon>
        <taxon>Nectriaceae</taxon>
        <taxon>Fusarium</taxon>
        <taxon>Fusarium fujikuroi species complex</taxon>
    </lineage>
</organism>
<sequence>MRTELGCQILEAEEHVFKLYCQTHEWEYWSPILQEPVPLMQVLRGLQTAMPWLQARVQWYERKYPGLREQYNTDMGLQNKTSAVVRLEDGGI</sequence>
<gene>
    <name evidence="1" type="ORF">FVEG_16807</name>
</gene>